<feature type="transmembrane region" description="Helical" evidence="7">
    <location>
        <begin position="183"/>
        <end position="205"/>
    </location>
</feature>
<dbReference type="OrthoDB" id="260807at2759"/>
<dbReference type="Proteomes" id="UP000800036">
    <property type="component" value="Unassembled WGS sequence"/>
</dbReference>
<keyword evidence="9" id="KW-1185">Reference proteome</keyword>
<comment type="function">
    <text evidence="7">Sodium-phosphate symporter.</text>
</comment>
<dbReference type="GO" id="GO:0005315">
    <property type="term" value="F:phosphate transmembrane transporter activity"/>
    <property type="evidence" value="ECO:0007669"/>
    <property type="project" value="InterPro"/>
</dbReference>
<evidence type="ECO:0000256" key="5">
    <source>
        <dbReference type="ARBA" id="ARBA00022989"/>
    </source>
</evidence>
<comment type="similarity">
    <text evidence="7">Belongs to the inorganic phosphate transporter (PiT) (TC 2.A.20) family.</text>
</comment>
<organism evidence="8 9">
    <name type="scientific">Bimuria novae-zelandiae CBS 107.79</name>
    <dbReference type="NCBI Taxonomy" id="1447943"/>
    <lineage>
        <taxon>Eukaryota</taxon>
        <taxon>Fungi</taxon>
        <taxon>Dikarya</taxon>
        <taxon>Ascomycota</taxon>
        <taxon>Pezizomycotina</taxon>
        <taxon>Dothideomycetes</taxon>
        <taxon>Pleosporomycetidae</taxon>
        <taxon>Pleosporales</taxon>
        <taxon>Massarineae</taxon>
        <taxon>Didymosphaeriaceae</taxon>
        <taxon>Bimuria</taxon>
    </lineage>
</organism>
<evidence type="ECO:0000313" key="8">
    <source>
        <dbReference type="EMBL" id="KAF1967584.1"/>
    </source>
</evidence>
<evidence type="ECO:0000256" key="3">
    <source>
        <dbReference type="ARBA" id="ARBA00022592"/>
    </source>
</evidence>
<dbReference type="AlphaFoldDB" id="A0A6A5USF1"/>
<comment type="subcellular location">
    <subcellularLocation>
        <location evidence="1 7">Membrane</location>
        <topology evidence="1 7">Multi-pass membrane protein</topology>
    </subcellularLocation>
</comment>
<evidence type="ECO:0000256" key="7">
    <source>
        <dbReference type="RuleBase" id="RU363058"/>
    </source>
</evidence>
<dbReference type="InterPro" id="IPR001204">
    <property type="entry name" value="Phos_transporter"/>
</dbReference>
<keyword evidence="4 7" id="KW-0812">Transmembrane</keyword>
<evidence type="ECO:0000256" key="1">
    <source>
        <dbReference type="ARBA" id="ARBA00004141"/>
    </source>
</evidence>
<accession>A0A6A5USF1</accession>
<dbReference type="GO" id="GO:0016020">
    <property type="term" value="C:membrane"/>
    <property type="evidence" value="ECO:0007669"/>
    <property type="project" value="UniProtKB-SubCell"/>
</dbReference>
<reference evidence="8" key="1">
    <citation type="journal article" date="2020" name="Stud. Mycol.">
        <title>101 Dothideomycetes genomes: a test case for predicting lifestyles and emergence of pathogens.</title>
        <authorList>
            <person name="Haridas S."/>
            <person name="Albert R."/>
            <person name="Binder M."/>
            <person name="Bloem J."/>
            <person name="Labutti K."/>
            <person name="Salamov A."/>
            <person name="Andreopoulos B."/>
            <person name="Baker S."/>
            <person name="Barry K."/>
            <person name="Bills G."/>
            <person name="Bluhm B."/>
            <person name="Cannon C."/>
            <person name="Castanera R."/>
            <person name="Culley D."/>
            <person name="Daum C."/>
            <person name="Ezra D."/>
            <person name="Gonzalez J."/>
            <person name="Henrissat B."/>
            <person name="Kuo A."/>
            <person name="Liang C."/>
            <person name="Lipzen A."/>
            <person name="Lutzoni F."/>
            <person name="Magnuson J."/>
            <person name="Mondo S."/>
            <person name="Nolan M."/>
            <person name="Ohm R."/>
            <person name="Pangilinan J."/>
            <person name="Park H.-J."/>
            <person name="Ramirez L."/>
            <person name="Alfaro M."/>
            <person name="Sun H."/>
            <person name="Tritt A."/>
            <person name="Yoshinaga Y."/>
            <person name="Zwiers L.-H."/>
            <person name="Turgeon B."/>
            <person name="Goodwin S."/>
            <person name="Spatafora J."/>
            <person name="Crous P."/>
            <person name="Grigoriev I."/>
        </authorList>
    </citation>
    <scope>NUCLEOTIDE SEQUENCE</scope>
    <source>
        <strain evidence="8">CBS 107.79</strain>
    </source>
</reference>
<keyword evidence="2 7" id="KW-0813">Transport</keyword>
<sequence>MVLSEFTYVFAFGTMFALLEAFNNGANDVANAWATSVSSRSVTYRQAMVLCLVFEMTGALAVGARTASTIKNGIIPIAAFEGNAGVQLLAFACASAGAAIWVMWCTRNSAHVSSTYSLVSSIAGVGVATVGASKVEWGWSSGSGLGAIFAGLCMAPFIAGCFGAIIFSLIKYTVHKRQDPVKWAVWTSPFFFLIAGTVCTLSIVYKGSPNLGLDKKPAWYIASVTLGVGFGLFILSGLFFLPYVHARVIKRDYTLKIWDVLQGPLLFKRPAPADAAQAKVPNYAVVQHDENDDGNLAPPSQAEMLEKPPKSVDADGDAIEVGSDANAHYHALLEEARQKHHAELRNKKGPLGWAMRTLHSNPMGAGSIYELHNLKACLIRLPAYIVIMFTYGLHYDIHKAQVGIEGTPEGKRMSRVYAHAAKYPNETEYLYSFVQVITACTASFAHGANDVGNAVGVWAGMYAAWSTSTTAKSKEPVPLWQIAVMALTICFGFITYGYNIMKVMGNKLTYHSPSRGSSMELGASITILIFSQYKLPVSTSMCITGATVGVGLCNGTWRAVNWQRVGLLFFSWVMTIPIAGLIGGGLMGLALNTPSW</sequence>
<feature type="transmembrane region" description="Helical" evidence="7">
    <location>
        <begin position="147"/>
        <end position="171"/>
    </location>
</feature>
<evidence type="ECO:0000313" key="9">
    <source>
        <dbReference type="Proteomes" id="UP000800036"/>
    </source>
</evidence>
<feature type="transmembrane region" description="Helical" evidence="7">
    <location>
        <begin position="217"/>
        <end position="241"/>
    </location>
</feature>
<feature type="transmembrane region" description="Helical" evidence="7">
    <location>
        <begin position="6"/>
        <end position="26"/>
    </location>
</feature>
<feature type="transmembrane region" description="Helical" evidence="7">
    <location>
        <begin position="47"/>
        <end position="64"/>
    </location>
</feature>
<gene>
    <name evidence="8" type="ORF">BU23DRAFT_658777</name>
</gene>
<proteinExistence type="inferred from homology"/>
<feature type="transmembrane region" description="Helical" evidence="7">
    <location>
        <begin position="567"/>
        <end position="591"/>
    </location>
</feature>
<evidence type="ECO:0000256" key="6">
    <source>
        <dbReference type="ARBA" id="ARBA00023136"/>
    </source>
</evidence>
<name>A0A6A5USF1_9PLEO</name>
<feature type="transmembrane region" description="Helical" evidence="7">
    <location>
        <begin position="479"/>
        <end position="498"/>
    </location>
</feature>
<dbReference type="PANTHER" id="PTHR11101">
    <property type="entry name" value="PHOSPHATE TRANSPORTER"/>
    <property type="match status" value="1"/>
</dbReference>
<evidence type="ECO:0000256" key="4">
    <source>
        <dbReference type="ARBA" id="ARBA00022692"/>
    </source>
</evidence>
<evidence type="ECO:0000256" key="2">
    <source>
        <dbReference type="ARBA" id="ARBA00022448"/>
    </source>
</evidence>
<keyword evidence="3 7" id="KW-0592">Phosphate transport</keyword>
<keyword evidence="5 7" id="KW-1133">Transmembrane helix</keyword>
<keyword evidence="6 7" id="KW-0472">Membrane</keyword>
<dbReference type="GO" id="GO:0035435">
    <property type="term" value="P:phosphate ion transmembrane transport"/>
    <property type="evidence" value="ECO:0007669"/>
    <property type="project" value="TreeGrafter"/>
</dbReference>
<feature type="transmembrane region" description="Helical" evidence="7">
    <location>
        <begin position="84"/>
        <end position="104"/>
    </location>
</feature>
<dbReference type="Pfam" id="PF01384">
    <property type="entry name" value="PHO4"/>
    <property type="match status" value="1"/>
</dbReference>
<protein>
    <recommendedName>
        <fullName evidence="7">Phosphate transporter</fullName>
    </recommendedName>
</protein>
<dbReference type="EMBL" id="ML976730">
    <property type="protein sequence ID" value="KAF1967584.1"/>
    <property type="molecule type" value="Genomic_DNA"/>
</dbReference>
<feature type="transmembrane region" description="Helical" evidence="7">
    <location>
        <begin position="116"/>
        <end position="135"/>
    </location>
</feature>
<dbReference type="PANTHER" id="PTHR11101:SF57">
    <property type="entry name" value="PHOSPHATE TRANSPORTER"/>
    <property type="match status" value="1"/>
</dbReference>